<evidence type="ECO:0000259" key="10">
    <source>
        <dbReference type="PROSITE" id="PS50942"/>
    </source>
</evidence>
<dbReference type="InterPro" id="IPR008942">
    <property type="entry name" value="ENTH_VHS"/>
</dbReference>
<evidence type="ECO:0000256" key="2">
    <source>
        <dbReference type="ARBA" id="ARBA00004555"/>
    </source>
</evidence>
<dbReference type="GO" id="GO:0005794">
    <property type="term" value="C:Golgi apparatus"/>
    <property type="evidence" value="ECO:0007669"/>
    <property type="project" value="UniProtKB-SubCell"/>
</dbReference>
<dbReference type="Proteomes" id="UP000012960">
    <property type="component" value="Unplaced"/>
</dbReference>
<dbReference type="InterPro" id="IPR013809">
    <property type="entry name" value="ENTH"/>
</dbReference>
<evidence type="ECO:0000313" key="12">
    <source>
        <dbReference type="EnsemblPlants" id="Ma03_p21040.1"/>
    </source>
</evidence>
<dbReference type="PANTHER" id="PTHR22951">
    <property type="entry name" value="CLATHRIN ASSEMBLY PROTEIN"/>
    <property type="match status" value="1"/>
</dbReference>
<evidence type="ECO:0000256" key="5">
    <source>
        <dbReference type="ARBA" id="ARBA00023034"/>
    </source>
</evidence>
<feature type="domain" description="ENTH" evidence="10">
    <location>
        <begin position="34"/>
        <end position="165"/>
    </location>
</feature>
<dbReference type="SMART" id="SM00273">
    <property type="entry name" value="ENTH"/>
    <property type="match status" value="1"/>
</dbReference>
<dbReference type="InterPro" id="IPR045192">
    <property type="entry name" value="AP180-like"/>
</dbReference>
<accession>A0A804IEJ3</accession>
<evidence type="ECO:0000256" key="1">
    <source>
        <dbReference type="ARBA" id="ARBA00004132"/>
    </source>
</evidence>
<dbReference type="InterPro" id="IPR011417">
    <property type="entry name" value="ANTH_dom"/>
</dbReference>
<dbReference type="SUPFAM" id="SSF89009">
    <property type="entry name" value="GAT-like domain"/>
    <property type="match status" value="1"/>
</dbReference>
<dbReference type="InterPro" id="IPR048050">
    <property type="entry name" value="ANTH_N_plant"/>
</dbReference>
<dbReference type="OrthoDB" id="682511at2759"/>
<dbReference type="GO" id="GO:0048268">
    <property type="term" value="P:clathrin coat assembly"/>
    <property type="evidence" value="ECO:0007669"/>
    <property type="project" value="InterPro"/>
</dbReference>
<dbReference type="PANTHER" id="PTHR22951:SF19">
    <property type="entry name" value="OS08G0467300 PROTEIN"/>
    <property type="match status" value="1"/>
</dbReference>
<comment type="subcellular location">
    <subcellularLocation>
        <location evidence="1">Cytoplasmic vesicle</location>
        <location evidence="1">Clathrin-coated vesicle</location>
    </subcellularLocation>
    <subcellularLocation>
        <location evidence="2">Golgi apparatus</location>
    </subcellularLocation>
    <subcellularLocation>
        <location evidence="3">Membrane</location>
        <location evidence="3">Clathrin-coated pit</location>
    </subcellularLocation>
</comment>
<dbReference type="InterPro" id="IPR014712">
    <property type="entry name" value="ANTH_dom_sf"/>
</dbReference>
<proteinExistence type="predicted"/>
<sequence length="408" mass="44884">MASPRQWWRRATATAKDRWSIYVTRMGGARHRHHLHRRSPEVEAAVIRATSHDDRSVDYKSAGRVFTWARGAPSSLLPPLMWSVASRASRTRSWIVALKCLLLAHGLLLCSDDASPSAHVGRLPFDLSDFRGRSSTSPGFSAFVRAYYRFVDRRSFFSALTGSASPSPSPSQAASGAGDQDDDLEQLERLQVLLDLLMQIRPYADGMEVSLVLEAMDCVVIEIFEVYSSICSGIAQFLVGILGPDQYGAATEARRRRGRVGMRILKRAAAQNSQLSSYFDLCRALRVLNAAELPPVEGIPEKDMEDLERLVLGGTTGGDEEAAAVAVARNGGGRPEREVQGKKSEGHFGTVITMEWVVFEDEAHCGKEGRGHFGHSTSRSPDNICPSTLWAQRDWQSHPSDLSSSILI</sequence>
<evidence type="ECO:0000313" key="11">
    <source>
        <dbReference type="EMBL" id="CAG1850829.1"/>
    </source>
</evidence>
<dbReference type="OMA" id="VYSRICA"/>
<dbReference type="InParanoid" id="A0A804IEJ3"/>
<evidence type="ECO:0000313" key="13">
    <source>
        <dbReference type="Proteomes" id="UP000012960"/>
    </source>
</evidence>
<keyword evidence="4" id="KW-0254">Endocytosis</keyword>
<dbReference type="SUPFAM" id="SSF48464">
    <property type="entry name" value="ENTH/VHS domain"/>
    <property type="match status" value="1"/>
</dbReference>
<keyword evidence="5" id="KW-0333">Golgi apparatus</keyword>
<dbReference type="EMBL" id="HG996468">
    <property type="protein sequence ID" value="CAG1850829.1"/>
    <property type="molecule type" value="Genomic_DNA"/>
</dbReference>
<feature type="region of interest" description="Disordered" evidence="9">
    <location>
        <begin position="161"/>
        <end position="180"/>
    </location>
</feature>
<dbReference type="GO" id="GO:0000149">
    <property type="term" value="F:SNARE binding"/>
    <property type="evidence" value="ECO:0000318"/>
    <property type="project" value="GO_Central"/>
</dbReference>
<keyword evidence="7" id="KW-0168">Coated pit</keyword>
<evidence type="ECO:0000256" key="3">
    <source>
        <dbReference type="ARBA" id="ARBA00004600"/>
    </source>
</evidence>
<evidence type="ECO:0000256" key="8">
    <source>
        <dbReference type="ARBA" id="ARBA00023329"/>
    </source>
</evidence>
<dbReference type="Gene3D" id="1.25.40.90">
    <property type="match status" value="1"/>
</dbReference>
<name>A0A804IEJ3_MUSAM</name>
<dbReference type="AlphaFoldDB" id="A0A804IEJ3"/>
<gene>
    <name evidence="11" type="ORF">GSMUA_197370.1</name>
</gene>
<organism evidence="12 13">
    <name type="scientific">Musa acuminata subsp. malaccensis</name>
    <name type="common">Wild banana</name>
    <name type="synonym">Musa malaccensis</name>
    <dbReference type="NCBI Taxonomy" id="214687"/>
    <lineage>
        <taxon>Eukaryota</taxon>
        <taxon>Viridiplantae</taxon>
        <taxon>Streptophyta</taxon>
        <taxon>Embryophyta</taxon>
        <taxon>Tracheophyta</taxon>
        <taxon>Spermatophyta</taxon>
        <taxon>Magnoliopsida</taxon>
        <taxon>Liliopsida</taxon>
        <taxon>Zingiberales</taxon>
        <taxon>Musaceae</taxon>
        <taxon>Musa</taxon>
    </lineage>
</organism>
<dbReference type="CDD" id="cd16987">
    <property type="entry name" value="ANTH_N_AP180_plant"/>
    <property type="match status" value="1"/>
</dbReference>
<protein>
    <submittedName>
        <fullName evidence="11">(wild Malaysian banana) hypothetical protein</fullName>
    </submittedName>
</protein>
<keyword evidence="8" id="KW-0968">Cytoplasmic vesicle</keyword>
<keyword evidence="6" id="KW-0472">Membrane</keyword>
<dbReference type="GO" id="GO:0030136">
    <property type="term" value="C:clathrin-coated vesicle"/>
    <property type="evidence" value="ECO:0000318"/>
    <property type="project" value="GO_Central"/>
</dbReference>
<evidence type="ECO:0000256" key="4">
    <source>
        <dbReference type="ARBA" id="ARBA00022583"/>
    </source>
</evidence>
<dbReference type="FunCoup" id="A0A804IEJ3">
    <property type="interactions" value="1490"/>
</dbReference>
<dbReference type="Pfam" id="PF07651">
    <property type="entry name" value="ANTH"/>
    <property type="match status" value="1"/>
</dbReference>
<feature type="compositionally biased region" description="Low complexity" evidence="9">
    <location>
        <begin position="161"/>
        <end position="178"/>
    </location>
</feature>
<evidence type="ECO:0000256" key="6">
    <source>
        <dbReference type="ARBA" id="ARBA00023136"/>
    </source>
</evidence>
<dbReference type="Gramene" id="Ma03_t21040.1">
    <property type="protein sequence ID" value="Ma03_p21040.1"/>
    <property type="gene ID" value="Ma03_g21040"/>
</dbReference>
<dbReference type="GO" id="GO:0005545">
    <property type="term" value="F:1-phosphatidylinositol binding"/>
    <property type="evidence" value="ECO:0000318"/>
    <property type="project" value="GO_Central"/>
</dbReference>
<keyword evidence="13" id="KW-1185">Reference proteome</keyword>
<evidence type="ECO:0000256" key="9">
    <source>
        <dbReference type="SAM" id="MobiDB-lite"/>
    </source>
</evidence>
<dbReference type="PROSITE" id="PS50942">
    <property type="entry name" value="ENTH"/>
    <property type="match status" value="1"/>
</dbReference>
<evidence type="ECO:0000256" key="7">
    <source>
        <dbReference type="ARBA" id="ARBA00023176"/>
    </source>
</evidence>
<dbReference type="Gene3D" id="1.20.58.150">
    <property type="entry name" value="ANTH domain"/>
    <property type="match status" value="1"/>
</dbReference>
<dbReference type="GO" id="GO:0005546">
    <property type="term" value="F:phosphatidylinositol-4,5-bisphosphate binding"/>
    <property type="evidence" value="ECO:0000318"/>
    <property type="project" value="GO_Central"/>
</dbReference>
<dbReference type="GO" id="GO:0005905">
    <property type="term" value="C:clathrin-coated pit"/>
    <property type="evidence" value="ECO:0000318"/>
    <property type="project" value="GO_Central"/>
</dbReference>
<dbReference type="GO" id="GO:0006900">
    <property type="term" value="P:vesicle budding from membrane"/>
    <property type="evidence" value="ECO:0000318"/>
    <property type="project" value="GO_Central"/>
</dbReference>
<dbReference type="EnsemblPlants" id="Ma03_t21040.1">
    <property type="protein sequence ID" value="Ma03_p21040.1"/>
    <property type="gene ID" value="Ma03_g21040"/>
</dbReference>
<reference evidence="11" key="1">
    <citation type="submission" date="2021-03" db="EMBL/GenBank/DDBJ databases">
        <authorList>
            <consortium name="Genoscope - CEA"/>
            <person name="William W."/>
        </authorList>
    </citation>
    <scope>NUCLEOTIDE SEQUENCE</scope>
    <source>
        <strain evidence="11">Doubled-haploid Pahang</strain>
    </source>
</reference>
<reference evidence="12" key="2">
    <citation type="submission" date="2021-05" db="UniProtKB">
        <authorList>
            <consortium name="EnsemblPlants"/>
        </authorList>
    </citation>
    <scope>IDENTIFICATION</scope>
    <source>
        <strain evidence="12">subsp. malaccensis</strain>
    </source>
</reference>
<dbReference type="GO" id="GO:0032050">
    <property type="term" value="F:clathrin heavy chain binding"/>
    <property type="evidence" value="ECO:0000318"/>
    <property type="project" value="GO_Central"/>
</dbReference>
<dbReference type="GO" id="GO:0072583">
    <property type="term" value="P:clathrin-dependent endocytosis"/>
    <property type="evidence" value="ECO:0000318"/>
    <property type="project" value="GO_Central"/>
</dbReference>